<dbReference type="PIRSF" id="PIRSF007663">
    <property type="entry name" value="UCP007663"/>
    <property type="match status" value="1"/>
</dbReference>
<keyword evidence="4" id="KW-0326">Glycosidase</keyword>
<feature type="domain" description="Glycosyl hydrolase family 95 N-terminal" evidence="1">
    <location>
        <begin position="30"/>
        <end position="260"/>
    </location>
</feature>
<dbReference type="EMBL" id="JACHOB010000005">
    <property type="protein sequence ID" value="MBB4659693.1"/>
    <property type="molecule type" value="Genomic_DNA"/>
</dbReference>
<dbReference type="GO" id="GO:0005975">
    <property type="term" value="P:carbohydrate metabolic process"/>
    <property type="evidence" value="ECO:0007669"/>
    <property type="project" value="InterPro"/>
</dbReference>
<dbReference type="Pfam" id="PF21307">
    <property type="entry name" value="Glyco_hydro_95_C"/>
    <property type="match status" value="1"/>
</dbReference>
<dbReference type="InterPro" id="IPR016518">
    <property type="entry name" value="Alpha-L-fucosidase"/>
</dbReference>
<dbReference type="Proteomes" id="UP000563524">
    <property type="component" value="Unassembled WGS sequence"/>
</dbReference>
<dbReference type="EC" id="3.2.1.51" evidence="4"/>
<feature type="domain" description="Glycosyl hydrolase family 95 catalytic" evidence="3">
    <location>
        <begin position="286"/>
        <end position="682"/>
    </location>
</feature>
<dbReference type="Gene3D" id="1.50.10.10">
    <property type="match status" value="1"/>
</dbReference>
<dbReference type="PANTHER" id="PTHR31084">
    <property type="entry name" value="ALPHA-L-FUCOSIDASE 2"/>
    <property type="match status" value="1"/>
</dbReference>
<evidence type="ECO:0000313" key="5">
    <source>
        <dbReference type="Proteomes" id="UP000563524"/>
    </source>
</evidence>
<evidence type="ECO:0000259" key="3">
    <source>
        <dbReference type="Pfam" id="PF22124"/>
    </source>
</evidence>
<gene>
    <name evidence="4" type="ORF">GGQ59_002234</name>
</gene>
<protein>
    <submittedName>
        <fullName evidence="4">Alpha-L-fucosidase 2</fullName>
        <ecNumber evidence="4">3.2.1.51</ecNumber>
    </submittedName>
</protein>
<dbReference type="InterPro" id="IPR008928">
    <property type="entry name" value="6-hairpin_glycosidase_sf"/>
</dbReference>
<keyword evidence="5" id="KW-1185">Reference proteome</keyword>
<feature type="domain" description="Alpha fucosidase A-like C-terminal" evidence="2">
    <location>
        <begin position="688"/>
        <end position="748"/>
    </location>
</feature>
<reference evidence="4 5" key="1">
    <citation type="submission" date="2020-08" db="EMBL/GenBank/DDBJ databases">
        <title>Genomic Encyclopedia of Type Strains, Phase IV (KMG-IV): sequencing the most valuable type-strain genomes for metagenomic binning, comparative biology and taxonomic classification.</title>
        <authorList>
            <person name="Goeker M."/>
        </authorList>
    </citation>
    <scope>NUCLEOTIDE SEQUENCE [LARGE SCALE GENOMIC DNA]</scope>
    <source>
        <strain evidence="4 5">DSM 102850</strain>
    </source>
</reference>
<dbReference type="InterPro" id="IPR049053">
    <property type="entry name" value="AFCA-like_C"/>
</dbReference>
<evidence type="ECO:0000259" key="1">
    <source>
        <dbReference type="Pfam" id="PF14498"/>
    </source>
</evidence>
<evidence type="ECO:0000313" key="4">
    <source>
        <dbReference type="EMBL" id="MBB4659693.1"/>
    </source>
</evidence>
<dbReference type="InterPro" id="IPR027414">
    <property type="entry name" value="GH95_N_dom"/>
</dbReference>
<dbReference type="AlphaFoldDB" id="A0A840I5Z9"/>
<keyword evidence="4" id="KW-0378">Hydrolase</keyword>
<dbReference type="GO" id="GO:0004560">
    <property type="term" value="F:alpha-L-fucosidase activity"/>
    <property type="evidence" value="ECO:0007669"/>
    <property type="project" value="UniProtKB-EC"/>
</dbReference>
<dbReference type="InterPro" id="IPR012341">
    <property type="entry name" value="6hp_glycosidase-like_sf"/>
</dbReference>
<comment type="caution">
    <text evidence="4">The sequence shown here is derived from an EMBL/GenBank/DDBJ whole genome shotgun (WGS) entry which is preliminary data.</text>
</comment>
<evidence type="ECO:0000259" key="2">
    <source>
        <dbReference type="Pfam" id="PF21307"/>
    </source>
</evidence>
<proteinExistence type="predicted"/>
<organism evidence="4 5">
    <name type="scientific">Parvularcula dongshanensis</name>
    <dbReference type="NCBI Taxonomy" id="1173995"/>
    <lineage>
        <taxon>Bacteria</taxon>
        <taxon>Pseudomonadati</taxon>
        <taxon>Pseudomonadota</taxon>
        <taxon>Alphaproteobacteria</taxon>
        <taxon>Parvularculales</taxon>
        <taxon>Parvularculaceae</taxon>
        <taxon>Parvularcula</taxon>
    </lineage>
</organism>
<dbReference type="Pfam" id="PF14498">
    <property type="entry name" value="Glyco_hyd_65N_2"/>
    <property type="match status" value="1"/>
</dbReference>
<dbReference type="SUPFAM" id="SSF48208">
    <property type="entry name" value="Six-hairpin glycosidases"/>
    <property type="match status" value="1"/>
</dbReference>
<dbReference type="Pfam" id="PF22124">
    <property type="entry name" value="Glyco_hydro_95_cat"/>
    <property type="match status" value="1"/>
</dbReference>
<dbReference type="PANTHER" id="PTHR31084:SF0">
    <property type="entry name" value="ALPHA-L-FUCOSIDASE 2"/>
    <property type="match status" value="1"/>
</dbReference>
<dbReference type="RefSeq" id="WP_183818564.1">
    <property type="nucleotide sequence ID" value="NZ_JACHOB010000005.1"/>
</dbReference>
<sequence>MTAVAAGLFFGGKVSARTSERPAGLSRYGLWYTAPAGYWVEALPVGTGRLGAMVYGGTHREQLQINEDTFWAGGPYNPAVPGALDAIAEVRDLIWQERYREAQALADRELIGVPRTQMPYLTLGSLVLECDGGNEREDYVRFLDLARAATVTRWTAGGRRHERTVLASVPDEVILVRHRVDQGDLALTVSHERLAFDLDDQCALATGKNEGVAGVDGRLRFALGIAPCPGTTVQSEGGRLVMRGREEVAFVIAAGTSHRSWQDVSGHPTEDVRYRLSAASRNEPASIERAATNAHREAFETFDLDLGEDLFANTPTNERIRYSHEMNRHDGHLAALYVQYGRYLLLSSSRPGSQPANLQGVWNDSSNPAWGSKYTININTQMNYWPAEALALPNCVEPLIAMVEDLAESGRRTAQVHYGARGWVAHHNTDIWRATAPIDGAFWGMWPLGGAWLCQHLWDHYDYGRDLTVLKRIYPTLRDAGLFFLDTLVEHPGGEGLVTCPSISPENAHHPGTTICAGPACDRQILRKLFGNIIEASELLGLDSDLRAEFSSARSRLPADRIGKAGQLQEWLQDWDLDAPEIQHRHVSHLYAVYPGHEIGPDTPALYEAARRSLAIRGDDATGWGIGWRINLWARLGDADRAYTVLRKLLGPDRTYPNMFDAHPPFQIDGNFGGAAGVVEMLVRDRPQEIELLPALPMDAWPDGWVRGVRLRGGLTLDLNWMRGDVTEARFAASSRVRRKVHVNGRAHTLDMNEGDRVVVT</sequence>
<dbReference type="InterPro" id="IPR054363">
    <property type="entry name" value="GH95_cat"/>
</dbReference>
<accession>A0A840I5Z9</accession>
<name>A0A840I5Z9_9PROT</name>